<evidence type="ECO:0000313" key="2">
    <source>
        <dbReference type="Proteomes" id="UP001179952"/>
    </source>
</evidence>
<reference evidence="1" key="1">
    <citation type="journal article" date="2023" name="Nat. Commun.">
        <title>Diploid and tetraploid genomes of Acorus and the evolution of monocots.</title>
        <authorList>
            <person name="Ma L."/>
            <person name="Liu K.W."/>
            <person name="Li Z."/>
            <person name="Hsiao Y.Y."/>
            <person name="Qi Y."/>
            <person name="Fu T."/>
            <person name="Tang G.D."/>
            <person name="Zhang D."/>
            <person name="Sun W.H."/>
            <person name="Liu D.K."/>
            <person name="Li Y."/>
            <person name="Chen G.Z."/>
            <person name="Liu X.D."/>
            <person name="Liao X.Y."/>
            <person name="Jiang Y.T."/>
            <person name="Yu X."/>
            <person name="Hao Y."/>
            <person name="Huang J."/>
            <person name="Zhao X.W."/>
            <person name="Ke S."/>
            <person name="Chen Y.Y."/>
            <person name="Wu W.L."/>
            <person name="Hsu J.L."/>
            <person name="Lin Y.F."/>
            <person name="Huang M.D."/>
            <person name="Li C.Y."/>
            <person name="Huang L."/>
            <person name="Wang Z.W."/>
            <person name="Zhao X."/>
            <person name="Zhong W.Y."/>
            <person name="Peng D.H."/>
            <person name="Ahmad S."/>
            <person name="Lan S."/>
            <person name="Zhang J.S."/>
            <person name="Tsai W.C."/>
            <person name="Van de Peer Y."/>
            <person name="Liu Z.J."/>
        </authorList>
    </citation>
    <scope>NUCLEOTIDE SEQUENCE</scope>
    <source>
        <strain evidence="1">SCP</strain>
    </source>
</reference>
<accession>A0AAV9ATC4</accession>
<protein>
    <recommendedName>
        <fullName evidence="3">Neprosin domain-containing protein</fullName>
    </recommendedName>
</protein>
<keyword evidence="2" id="KW-1185">Reference proteome</keyword>
<organism evidence="1 2">
    <name type="scientific">Acorus gramineus</name>
    <name type="common">Dwarf sweet flag</name>
    <dbReference type="NCBI Taxonomy" id="55184"/>
    <lineage>
        <taxon>Eukaryota</taxon>
        <taxon>Viridiplantae</taxon>
        <taxon>Streptophyta</taxon>
        <taxon>Embryophyta</taxon>
        <taxon>Tracheophyta</taxon>
        <taxon>Spermatophyta</taxon>
        <taxon>Magnoliopsida</taxon>
        <taxon>Liliopsida</taxon>
        <taxon>Acoraceae</taxon>
        <taxon>Acorus</taxon>
    </lineage>
</organism>
<comment type="caution">
    <text evidence="1">The sequence shown here is derived from an EMBL/GenBank/DDBJ whole genome shotgun (WGS) entry which is preliminary data.</text>
</comment>
<evidence type="ECO:0008006" key="3">
    <source>
        <dbReference type="Google" id="ProtNLM"/>
    </source>
</evidence>
<gene>
    <name evidence="1" type="ORF">QJS04_geneDACA002506</name>
</gene>
<proteinExistence type="predicted"/>
<evidence type="ECO:0000313" key="1">
    <source>
        <dbReference type="EMBL" id="KAK1267598.1"/>
    </source>
</evidence>
<name>A0AAV9ATC4_ACOGR</name>
<sequence length="63" mass="7007">MDGPAHSFIEAGYSVYDKASRVYTPKYILSETTRSRCYDEMSAHIPDQDFSMYFGGAGGPDCL</sequence>
<dbReference type="EMBL" id="JAUJYN010000007">
    <property type="protein sequence ID" value="KAK1267598.1"/>
    <property type="molecule type" value="Genomic_DNA"/>
</dbReference>
<reference evidence="1" key="2">
    <citation type="submission" date="2023-06" db="EMBL/GenBank/DDBJ databases">
        <authorList>
            <person name="Ma L."/>
            <person name="Liu K.-W."/>
            <person name="Li Z."/>
            <person name="Hsiao Y.-Y."/>
            <person name="Qi Y."/>
            <person name="Fu T."/>
            <person name="Tang G."/>
            <person name="Zhang D."/>
            <person name="Sun W.-H."/>
            <person name="Liu D.-K."/>
            <person name="Li Y."/>
            <person name="Chen G.-Z."/>
            <person name="Liu X.-D."/>
            <person name="Liao X.-Y."/>
            <person name="Jiang Y.-T."/>
            <person name="Yu X."/>
            <person name="Hao Y."/>
            <person name="Huang J."/>
            <person name="Zhao X.-W."/>
            <person name="Ke S."/>
            <person name="Chen Y.-Y."/>
            <person name="Wu W.-L."/>
            <person name="Hsu J.-L."/>
            <person name="Lin Y.-F."/>
            <person name="Huang M.-D."/>
            <person name="Li C.-Y."/>
            <person name="Huang L."/>
            <person name="Wang Z.-W."/>
            <person name="Zhao X."/>
            <person name="Zhong W.-Y."/>
            <person name="Peng D.-H."/>
            <person name="Ahmad S."/>
            <person name="Lan S."/>
            <person name="Zhang J.-S."/>
            <person name="Tsai W.-C."/>
            <person name="Van De Peer Y."/>
            <person name="Liu Z.-J."/>
        </authorList>
    </citation>
    <scope>NUCLEOTIDE SEQUENCE</scope>
    <source>
        <strain evidence="1">SCP</strain>
        <tissue evidence="1">Leaves</tissue>
    </source>
</reference>
<dbReference type="AlphaFoldDB" id="A0AAV9ATC4"/>
<dbReference type="Proteomes" id="UP001179952">
    <property type="component" value="Unassembled WGS sequence"/>
</dbReference>